<evidence type="ECO:0000256" key="1">
    <source>
        <dbReference type="ARBA" id="ARBA00005634"/>
    </source>
</evidence>
<keyword evidence="2" id="KW-1133">Transmembrane helix</keyword>
<name>A0A8J5JDI1_HOMAM</name>
<dbReference type="SUPFAM" id="SSF47672">
    <property type="entry name" value="Transferrin receptor-like dimerisation domain"/>
    <property type="match status" value="1"/>
</dbReference>
<dbReference type="PANTHER" id="PTHR10404:SF77">
    <property type="entry name" value="GLUTAMATE CARBOXYPEPTIDASE 2 HOMOLOG"/>
    <property type="match status" value="1"/>
</dbReference>
<comment type="caution">
    <text evidence="6">The sequence shown here is derived from an EMBL/GenBank/DDBJ whole genome shotgun (WGS) entry which is preliminary data.</text>
</comment>
<dbReference type="InterPro" id="IPR039373">
    <property type="entry name" value="Peptidase_M28B"/>
</dbReference>
<dbReference type="AlphaFoldDB" id="A0A8J5JDI1"/>
<dbReference type="PANTHER" id="PTHR10404">
    <property type="entry name" value="N-ACETYLATED-ALPHA-LINKED ACIDIC DIPEPTIDASE"/>
    <property type="match status" value="1"/>
</dbReference>
<dbReference type="InterPro" id="IPR003137">
    <property type="entry name" value="PA_domain"/>
</dbReference>
<dbReference type="Proteomes" id="UP000747542">
    <property type="component" value="Unassembled WGS sequence"/>
</dbReference>
<comment type="similarity">
    <text evidence="1">Belongs to the peptidase M28 family. M28B subfamily.</text>
</comment>
<keyword evidence="6" id="KW-0121">Carboxypeptidase</keyword>
<reference evidence="6" key="1">
    <citation type="journal article" date="2021" name="Sci. Adv.">
        <title>The American lobster genome reveals insights on longevity, neural, and immune adaptations.</title>
        <authorList>
            <person name="Polinski J.M."/>
            <person name="Zimin A.V."/>
            <person name="Clark K.F."/>
            <person name="Kohn A.B."/>
            <person name="Sadowski N."/>
            <person name="Timp W."/>
            <person name="Ptitsyn A."/>
            <person name="Khanna P."/>
            <person name="Romanova D.Y."/>
            <person name="Williams P."/>
            <person name="Greenwood S.J."/>
            <person name="Moroz L.L."/>
            <person name="Walt D.R."/>
            <person name="Bodnar A.G."/>
        </authorList>
    </citation>
    <scope>NUCLEOTIDE SEQUENCE</scope>
    <source>
        <strain evidence="6">GMGI-L3</strain>
    </source>
</reference>
<dbReference type="Gene3D" id="3.40.630.10">
    <property type="entry name" value="Zn peptidases"/>
    <property type="match status" value="1"/>
</dbReference>
<dbReference type="GO" id="GO:0004180">
    <property type="term" value="F:carboxypeptidase activity"/>
    <property type="evidence" value="ECO:0007669"/>
    <property type="project" value="UniProtKB-KW"/>
</dbReference>
<dbReference type="FunFam" id="3.50.30.30:FF:000045">
    <property type="entry name" value="Predicted protein"/>
    <property type="match status" value="1"/>
</dbReference>
<evidence type="ECO:0000259" key="5">
    <source>
        <dbReference type="Pfam" id="PF04389"/>
    </source>
</evidence>
<evidence type="ECO:0000259" key="4">
    <source>
        <dbReference type="Pfam" id="PF04253"/>
    </source>
</evidence>
<dbReference type="InterPro" id="IPR007365">
    <property type="entry name" value="TFR-like_dimer_dom"/>
</dbReference>
<feature type="domain" description="Transferrin receptor-like dimerisation" evidence="4">
    <location>
        <begin position="549"/>
        <end position="608"/>
    </location>
</feature>
<organism evidence="6 7">
    <name type="scientific">Homarus americanus</name>
    <name type="common">American lobster</name>
    <dbReference type="NCBI Taxonomy" id="6706"/>
    <lineage>
        <taxon>Eukaryota</taxon>
        <taxon>Metazoa</taxon>
        <taxon>Ecdysozoa</taxon>
        <taxon>Arthropoda</taxon>
        <taxon>Crustacea</taxon>
        <taxon>Multicrustacea</taxon>
        <taxon>Malacostraca</taxon>
        <taxon>Eumalacostraca</taxon>
        <taxon>Eucarida</taxon>
        <taxon>Decapoda</taxon>
        <taxon>Pleocyemata</taxon>
        <taxon>Astacidea</taxon>
        <taxon>Nephropoidea</taxon>
        <taxon>Nephropidae</taxon>
        <taxon>Homarus</taxon>
    </lineage>
</organism>
<evidence type="ECO:0000313" key="7">
    <source>
        <dbReference type="Proteomes" id="UP000747542"/>
    </source>
</evidence>
<dbReference type="InterPro" id="IPR046450">
    <property type="entry name" value="PA_dom_sf"/>
</dbReference>
<sequence>MRVSLVITIAGSVTVMLTIVVVTLVVTLSPNTGGDKDYREYLLNSIDPNSINKFLRELTSKPHPAGSVRDRDLAVSIQARWEGFGLENVKLMEYDVLLSSPGVPNKFSTLDSGGNVLFESSNTQPPVDDPPPYGQDEILSFNAFSANGIVISDKVVYANYGSEEDFQLLATYNISVSDSIVVIRYGQIFRGDKVRFAEARGANGVILYSDPADVAPEGPSFTYPNSVYAPPGATQLGSLRLQGDLLTPGYPAIESAFRIPMEKADLPKIPVQPVGYHDASVLLRRVKGQVGSQQLTFKEDSTRRGGRPQGHRGAWTLVFCNWAAEEPGIIGSTEFAEQFSVSLKDRAVVYLNVDTLIGGNYSFMAMGVPMLHDIIMDMAQLVANPDKEEVKVGRPTLYDTWLARYPDDSPGGSRPLVLPFGSGSDYRAFMFSLGIPSMDMCFTVAPGEKGLPLYHTAYETYKLNTQLMDQGLLFHQASARMWGLLALEFSTRNFLPFGVVPYVDFISTAWKDFLTTYKKILTNLDVKTEYLKKSVTTLQAAGADFMSRLNDEENPEHVFLAPSVTNGYEWETFPGLRDLLREENPDRRAVQEQIAILTHHFLMAANALTFDLWQ</sequence>
<dbReference type="InterPro" id="IPR036757">
    <property type="entry name" value="TFR-like_dimer_dom_sf"/>
</dbReference>
<feature type="domain" description="PA" evidence="3">
    <location>
        <begin position="154"/>
        <end position="231"/>
    </location>
</feature>
<feature type="transmembrane region" description="Helical" evidence="2">
    <location>
        <begin position="6"/>
        <end position="29"/>
    </location>
</feature>
<evidence type="ECO:0000256" key="2">
    <source>
        <dbReference type="SAM" id="Phobius"/>
    </source>
</evidence>
<keyword evidence="7" id="KW-1185">Reference proteome</keyword>
<evidence type="ECO:0000259" key="3">
    <source>
        <dbReference type="Pfam" id="PF02225"/>
    </source>
</evidence>
<dbReference type="Gene3D" id="1.20.930.40">
    <property type="entry name" value="Transferrin receptor-like, dimerisation domain"/>
    <property type="match status" value="1"/>
</dbReference>
<dbReference type="EMBL" id="JAHLQT010040257">
    <property type="protein sequence ID" value="KAG7155895.1"/>
    <property type="molecule type" value="Genomic_DNA"/>
</dbReference>
<keyword evidence="6" id="KW-0645">Protease</keyword>
<protein>
    <submittedName>
        <fullName evidence="6">Glutamate carboxypeptidase 2-like 3</fullName>
    </submittedName>
</protein>
<dbReference type="SUPFAM" id="SSF53187">
    <property type="entry name" value="Zn-dependent exopeptidases"/>
    <property type="match status" value="1"/>
</dbReference>
<dbReference type="Gene3D" id="3.50.30.30">
    <property type="match status" value="1"/>
</dbReference>
<feature type="domain" description="Peptidase M28" evidence="5">
    <location>
        <begin position="314"/>
        <end position="464"/>
    </location>
</feature>
<keyword evidence="6" id="KW-0378">Hydrolase</keyword>
<keyword evidence="2" id="KW-0472">Membrane</keyword>
<keyword evidence="2" id="KW-0812">Transmembrane</keyword>
<gene>
    <name evidence="6" type="primary">Folh1-L3</name>
    <name evidence="6" type="ORF">Hamer_G012032</name>
</gene>
<dbReference type="FunFam" id="3.40.630.10:FF:000101">
    <property type="entry name" value="N-acetylated alpha-linked acidic dipeptidase like 1"/>
    <property type="match status" value="1"/>
</dbReference>
<proteinExistence type="inferred from homology"/>
<dbReference type="Pfam" id="PF04253">
    <property type="entry name" value="TFR_dimer"/>
    <property type="match status" value="1"/>
</dbReference>
<evidence type="ECO:0000313" key="6">
    <source>
        <dbReference type="EMBL" id="KAG7155895.1"/>
    </source>
</evidence>
<dbReference type="InterPro" id="IPR007484">
    <property type="entry name" value="Peptidase_M28"/>
</dbReference>
<dbReference type="Pfam" id="PF02225">
    <property type="entry name" value="PA"/>
    <property type="match status" value="1"/>
</dbReference>
<accession>A0A8J5JDI1</accession>
<dbReference type="SUPFAM" id="SSF52025">
    <property type="entry name" value="PA domain"/>
    <property type="match status" value="1"/>
</dbReference>
<dbReference type="Pfam" id="PF04389">
    <property type="entry name" value="Peptidase_M28"/>
    <property type="match status" value="1"/>
</dbReference>